<evidence type="ECO:0000256" key="1">
    <source>
        <dbReference type="SAM" id="Phobius"/>
    </source>
</evidence>
<keyword evidence="1" id="KW-0812">Transmembrane</keyword>
<protein>
    <submittedName>
        <fullName evidence="2">Galactose oxidase</fullName>
    </submittedName>
</protein>
<feature type="transmembrane region" description="Helical" evidence="1">
    <location>
        <begin position="552"/>
        <end position="570"/>
    </location>
</feature>
<dbReference type="SUPFAM" id="SSF117281">
    <property type="entry name" value="Kelch motif"/>
    <property type="match status" value="1"/>
</dbReference>
<evidence type="ECO:0000313" key="2">
    <source>
        <dbReference type="EMBL" id="MEJ2905599.1"/>
    </source>
</evidence>
<dbReference type="Gene3D" id="2.120.10.80">
    <property type="entry name" value="Kelch-type beta propeller"/>
    <property type="match status" value="1"/>
</dbReference>
<keyword evidence="1" id="KW-0472">Membrane</keyword>
<gene>
    <name evidence="2" type="ORF">WAE58_24360</name>
</gene>
<accession>A0ABU8NTJ7</accession>
<dbReference type="EMBL" id="JBBEUB010000013">
    <property type="protein sequence ID" value="MEJ2905599.1"/>
    <property type="molecule type" value="Genomic_DNA"/>
</dbReference>
<keyword evidence="1" id="KW-1133">Transmembrane helix</keyword>
<comment type="caution">
    <text evidence="2">The sequence shown here is derived from an EMBL/GenBank/DDBJ whole genome shotgun (WGS) entry which is preliminary data.</text>
</comment>
<dbReference type="RefSeq" id="WP_337717977.1">
    <property type="nucleotide sequence ID" value="NZ_JBBEUB010000013.1"/>
</dbReference>
<name>A0ABU8NTJ7_9SPHI</name>
<organism evidence="2 3">
    <name type="scientific">Pedobacter panaciterrae</name>
    <dbReference type="NCBI Taxonomy" id="363849"/>
    <lineage>
        <taxon>Bacteria</taxon>
        <taxon>Pseudomonadati</taxon>
        <taxon>Bacteroidota</taxon>
        <taxon>Sphingobacteriia</taxon>
        <taxon>Sphingobacteriales</taxon>
        <taxon>Sphingobacteriaceae</taxon>
        <taxon>Pedobacter</taxon>
    </lineage>
</organism>
<reference evidence="2 3" key="1">
    <citation type="submission" date="2024-03" db="EMBL/GenBank/DDBJ databases">
        <title>Sequence of Lycoming College Course Isolates.</title>
        <authorList>
            <person name="Plotts O."/>
            <person name="Newman J."/>
        </authorList>
    </citation>
    <scope>NUCLEOTIDE SEQUENCE [LARGE SCALE GENOMIC DNA]</scope>
    <source>
        <strain evidence="2 3">CJB-3</strain>
    </source>
</reference>
<sequence>MGLKFYTAFLLVLLIASAPVYSQSYGLGFAGHEVVQDKRTALDLSPERPLCFDRSFELSFDLSFMPGYADHFGYIFRLIDQEKRNIDLIYDMSFDENKHFKLIVGDKISDIAFDIDTNKLYKNWHTLKLKFDVDRQELIMFADGKYYKQKVSFKNNCYKIFLGANNYKDFSVKDVPPMNIKDVRITENDKVSYYWPLDEKGGTKVTEKIKGKDGLVINPIWIKKMHHDWELVKTFSVKGLASVALNAKKESLYVVTEDSLITYNVVSNGLSYMGYSSGKQRLFAGNQSIYDAGADKLFNFYIDQKLVVDFNFANKTWDKNYITPDVITNYWHPNKFYSAVDSSLYMVGGYGQYTYRRSIERYHFPDKKWTTIKASGDFTPRYLSALGAVKDGAYILGGYGSATGQQILNPKNIYDLNFYDVKHKTFKKIFELAPPAEEFAFANSMVINEKEDTYFALTFPNNSFNSSLQLIEGSLHSPTYKLVGNSIPYPFHDIYSFADLFYCPASKKFVAVVLFHEEKNNTTSVKVYTLSGPPEAAYAASTKGLSWKPAKYLLFLLPVLIITGLVIYRWKRKRFVKVKLQPLVDEPSAVETVVEQHENTIFLFGDLQLFDKEGEDITKYFSPLLRELFLVVLVYTIKWGRGISSEKLTEILWFDKTADSARNNRSVNIAKLKVILEKMDGLSDL</sequence>
<evidence type="ECO:0000313" key="3">
    <source>
        <dbReference type="Proteomes" id="UP001378956"/>
    </source>
</evidence>
<proteinExistence type="predicted"/>
<dbReference type="Proteomes" id="UP001378956">
    <property type="component" value="Unassembled WGS sequence"/>
</dbReference>
<dbReference type="InterPro" id="IPR015915">
    <property type="entry name" value="Kelch-typ_b-propeller"/>
</dbReference>
<keyword evidence="3" id="KW-1185">Reference proteome</keyword>